<dbReference type="NCBIfam" id="NF008229">
    <property type="entry name" value="PRK10996.1"/>
    <property type="match status" value="1"/>
</dbReference>
<dbReference type="Pfam" id="PF00085">
    <property type="entry name" value="Thioredoxin"/>
    <property type="match status" value="1"/>
</dbReference>
<accession>A0A9J6RPC7</accession>
<dbReference type="InterPro" id="IPR013766">
    <property type="entry name" value="Thioredoxin_domain"/>
</dbReference>
<dbReference type="RefSeq" id="WP_258332023.1">
    <property type="nucleotide sequence ID" value="NZ_JAPTGG010000009.1"/>
</dbReference>
<dbReference type="PANTHER" id="PTHR45663">
    <property type="entry name" value="GEO12009P1"/>
    <property type="match status" value="1"/>
</dbReference>
<evidence type="ECO:0000256" key="7">
    <source>
        <dbReference type="NCBIfam" id="TIGR01068"/>
    </source>
</evidence>
<evidence type="ECO:0000313" key="9">
    <source>
        <dbReference type="EMBL" id="MCZ0865877.1"/>
    </source>
</evidence>
<dbReference type="GO" id="GO:0046872">
    <property type="term" value="F:metal ion binding"/>
    <property type="evidence" value="ECO:0007669"/>
    <property type="project" value="UniProtKB-KW"/>
</dbReference>
<comment type="similarity">
    <text evidence="1">Belongs to the thioredoxin family.</text>
</comment>
<dbReference type="InterPro" id="IPR017937">
    <property type="entry name" value="Thioredoxin_CS"/>
</dbReference>
<reference evidence="9 10" key="1">
    <citation type="submission" date="2022-12" db="EMBL/GenBank/DDBJ databases">
        <title>Dasania phycosphaerae sp. nov., isolated from particulate material of the south coast of Korea.</title>
        <authorList>
            <person name="Jiang Y."/>
        </authorList>
    </citation>
    <scope>NUCLEOTIDE SEQUENCE [LARGE SCALE GENOMIC DNA]</scope>
    <source>
        <strain evidence="9 10">GY-19</strain>
    </source>
</reference>
<comment type="caution">
    <text evidence="9">The sequence shown here is derived from an EMBL/GenBank/DDBJ whole genome shotgun (WGS) entry which is preliminary data.</text>
</comment>
<dbReference type="SUPFAM" id="SSF52833">
    <property type="entry name" value="Thioredoxin-like"/>
    <property type="match status" value="1"/>
</dbReference>
<proteinExistence type="inferred from homology"/>
<feature type="domain" description="Thioredoxin" evidence="8">
    <location>
        <begin position="34"/>
        <end position="144"/>
    </location>
</feature>
<gene>
    <name evidence="9" type="primary">trxC</name>
    <name evidence="9" type="ORF">O0V09_11730</name>
</gene>
<protein>
    <recommendedName>
        <fullName evidence="7">Thioredoxin</fullName>
    </recommendedName>
</protein>
<dbReference type="NCBIfam" id="TIGR01068">
    <property type="entry name" value="thioredoxin"/>
    <property type="match status" value="1"/>
</dbReference>
<dbReference type="InterPro" id="IPR036249">
    <property type="entry name" value="Thioredoxin-like_sf"/>
</dbReference>
<evidence type="ECO:0000256" key="1">
    <source>
        <dbReference type="ARBA" id="ARBA00008987"/>
    </source>
</evidence>
<keyword evidence="6" id="KW-0676">Redox-active center</keyword>
<evidence type="ECO:0000256" key="5">
    <source>
        <dbReference type="ARBA" id="ARBA00023157"/>
    </source>
</evidence>
<dbReference type="PROSITE" id="PS00194">
    <property type="entry name" value="THIOREDOXIN_1"/>
    <property type="match status" value="1"/>
</dbReference>
<dbReference type="InterPro" id="IPR049299">
    <property type="entry name" value="Thio2_N"/>
</dbReference>
<keyword evidence="5" id="KW-1015">Disulfide bond</keyword>
<dbReference type="AlphaFoldDB" id="A0A9J6RPC7"/>
<keyword evidence="3" id="KW-0479">Metal-binding</keyword>
<dbReference type="Gene3D" id="2.30.30.380">
    <property type="entry name" value="Zn-finger domain of Sec23/24"/>
    <property type="match status" value="1"/>
</dbReference>
<dbReference type="Proteomes" id="UP001069090">
    <property type="component" value="Unassembled WGS sequence"/>
</dbReference>
<dbReference type="GO" id="GO:0015035">
    <property type="term" value="F:protein-disulfide reductase activity"/>
    <property type="evidence" value="ECO:0007669"/>
    <property type="project" value="UniProtKB-UniRule"/>
</dbReference>
<sequence length="145" mass="15815">MSVINLTCPGCSTKNRLPEQRLADKPKCGKCKRPLFVAKAATLTAANVAAMLNHNDIPVLVDCWAPWCGPCKGFAPVFEQAAADLEPKLRLAKLNTEQQQAIAARWQIRSIPTLILFKGGKELARVSGAMPLPQLKQWLAQQGVL</sequence>
<dbReference type="CDD" id="cd02947">
    <property type="entry name" value="TRX_family"/>
    <property type="match status" value="1"/>
</dbReference>
<dbReference type="GO" id="GO:0005737">
    <property type="term" value="C:cytoplasm"/>
    <property type="evidence" value="ECO:0007669"/>
    <property type="project" value="TreeGrafter"/>
</dbReference>
<evidence type="ECO:0000256" key="4">
    <source>
        <dbReference type="ARBA" id="ARBA00022982"/>
    </source>
</evidence>
<dbReference type="FunFam" id="3.40.30.10:FF:000001">
    <property type="entry name" value="Thioredoxin"/>
    <property type="match status" value="1"/>
</dbReference>
<dbReference type="PRINTS" id="PR00421">
    <property type="entry name" value="THIOREDOXIN"/>
</dbReference>
<evidence type="ECO:0000256" key="3">
    <source>
        <dbReference type="ARBA" id="ARBA00022723"/>
    </source>
</evidence>
<dbReference type="Pfam" id="PF21352">
    <property type="entry name" value="Zn_ribbon_Thio2"/>
    <property type="match status" value="1"/>
</dbReference>
<organism evidence="9 10">
    <name type="scientific">Dasania phycosphaerae</name>
    <dbReference type="NCBI Taxonomy" id="2950436"/>
    <lineage>
        <taxon>Bacteria</taxon>
        <taxon>Pseudomonadati</taxon>
        <taxon>Pseudomonadota</taxon>
        <taxon>Gammaproteobacteria</taxon>
        <taxon>Cellvibrionales</taxon>
        <taxon>Spongiibacteraceae</taxon>
        <taxon>Dasania</taxon>
    </lineage>
</organism>
<dbReference type="InterPro" id="IPR005746">
    <property type="entry name" value="Thioredoxin"/>
</dbReference>
<keyword evidence="10" id="KW-1185">Reference proteome</keyword>
<evidence type="ECO:0000259" key="8">
    <source>
        <dbReference type="PROSITE" id="PS51352"/>
    </source>
</evidence>
<keyword evidence="4" id="KW-0249">Electron transport</keyword>
<evidence type="ECO:0000256" key="6">
    <source>
        <dbReference type="ARBA" id="ARBA00023284"/>
    </source>
</evidence>
<keyword evidence="2" id="KW-0813">Transport</keyword>
<name>A0A9J6RPC7_9GAMM</name>
<dbReference type="PROSITE" id="PS51352">
    <property type="entry name" value="THIOREDOXIN_2"/>
    <property type="match status" value="1"/>
</dbReference>
<evidence type="ECO:0000256" key="2">
    <source>
        <dbReference type="ARBA" id="ARBA00022448"/>
    </source>
</evidence>
<dbReference type="Gene3D" id="3.40.30.10">
    <property type="entry name" value="Glutaredoxin"/>
    <property type="match status" value="1"/>
</dbReference>
<evidence type="ECO:0000313" key="10">
    <source>
        <dbReference type="Proteomes" id="UP001069090"/>
    </source>
</evidence>
<dbReference type="EMBL" id="JAPTGG010000009">
    <property type="protein sequence ID" value="MCZ0865877.1"/>
    <property type="molecule type" value="Genomic_DNA"/>
</dbReference>
<dbReference type="PANTHER" id="PTHR45663:SF11">
    <property type="entry name" value="GEO12009P1"/>
    <property type="match status" value="1"/>
</dbReference>